<dbReference type="EMBL" id="CP090894">
    <property type="protein sequence ID" value="ULT94806.1"/>
    <property type="molecule type" value="Genomic_DNA"/>
</dbReference>
<reference evidence="1 2" key="1">
    <citation type="submission" date="2022-05" db="EMBL/GenBank/DDBJ databases">
        <title>Chromosome-level reference genomes for two strains of Caenorhabditis briggsae: an improved platform for comparative genomics.</title>
        <authorList>
            <person name="Stevens L."/>
            <person name="Andersen E.C."/>
        </authorList>
    </citation>
    <scope>NUCLEOTIDE SEQUENCE [LARGE SCALE GENOMIC DNA]</scope>
    <source>
        <strain evidence="1">QX1410_ONT</strain>
        <tissue evidence="1">Whole-organism</tissue>
    </source>
</reference>
<organism evidence="1 2">
    <name type="scientific">Caenorhabditis briggsae</name>
    <dbReference type="NCBI Taxonomy" id="6238"/>
    <lineage>
        <taxon>Eukaryota</taxon>
        <taxon>Metazoa</taxon>
        <taxon>Ecdysozoa</taxon>
        <taxon>Nematoda</taxon>
        <taxon>Chromadorea</taxon>
        <taxon>Rhabditida</taxon>
        <taxon>Rhabditina</taxon>
        <taxon>Rhabditomorpha</taxon>
        <taxon>Rhabditoidea</taxon>
        <taxon>Rhabditidae</taxon>
        <taxon>Peloderinae</taxon>
        <taxon>Caenorhabditis</taxon>
    </lineage>
</organism>
<sequence length="107" mass="12358">MRKLEYDKSMEDLKSKALENDCPGDMHIIKYSDGVWATNRKSPSGTTDAILASKYACINHAKCGLVGLINKEPNWNDAKKEKTRIRLLRRSRRWWKNMIAEGKIVCF</sequence>
<proteinExistence type="predicted"/>
<evidence type="ECO:0000313" key="2">
    <source>
        <dbReference type="Proteomes" id="UP000827892"/>
    </source>
</evidence>
<dbReference type="AlphaFoldDB" id="A0AAE9A8S4"/>
<accession>A0AAE9A8S4</accession>
<name>A0AAE9A8S4_CAEBR</name>
<gene>
    <name evidence="1" type="ORF">L3Y34_003920</name>
</gene>
<protein>
    <submittedName>
        <fullName evidence="1">Uncharacterized protein</fullName>
    </submittedName>
</protein>
<evidence type="ECO:0000313" key="1">
    <source>
        <dbReference type="EMBL" id="ULT94806.1"/>
    </source>
</evidence>
<dbReference type="Proteomes" id="UP000827892">
    <property type="component" value="Chromosome IV"/>
</dbReference>